<evidence type="ECO:0000313" key="1">
    <source>
        <dbReference type="EMBL" id="EFU77454.1"/>
    </source>
</evidence>
<accession>E6LL31</accession>
<comment type="caution">
    <text evidence="1">The sequence shown here is derived from an EMBL/GenBank/DDBJ whole genome shotgun (WGS) entry which is preliminary data.</text>
</comment>
<sequence>MGKSRQIASVVLDYTPMYTDIPITGVDNSIGQNVIIFMKKSDFENVDINTLTEIYKQKDAIAFVFEDNSALVFEEKSRTLHFAEYDNVTMFVKVKTDKAILDE</sequence>
<dbReference type="RefSeq" id="WP_008750436.1">
    <property type="nucleotide sequence ID" value="NZ_GL622296.1"/>
</dbReference>
<organism evidence="1 2">
    <name type="scientific">Lachnoanaerobaculum saburreum DSM 3986</name>
    <dbReference type="NCBI Taxonomy" id="887325"/>
    <lineage>
        <taxon>Bacteria</taxon>
        <taxon>Bacillati</taxon>
        <taxon>Bacillota</taxon>
        <taxon>Clostridia</taxon>
        <taxon>Lachnospirales</taxon>
        <taxon>Lachnospiraceae</taxon>
        <taxon>Lachnoanaerobaculum</taxon>
    </lineage>
</organism>
<dbReference type="EMBL" id="AEPW01000018">
    <property type="protein sequence ID" value="EFU77454.1"/>
    <property type="molecule type" value="Genomic_DNA"/>
</dbReference>
<protein>
    <submittedName>
        <fullName evidence="1">Uncharacterized protein</fullName>
    </submittedName>
</protein>
<name>E6LL31_9FIRM</name>
<evidence type="ECO:0000313" key="2">
    <source>
        <dbReference type="Proteomes" id="UP000003434"/>
    </source>
</evidence>
<gene>
    <name evidence="1" type="ORF">HMPREF0381_0666</name>
</gene>
<reference evidence="1 2" key="1">
    <citation type="submission" date="2010-12" db="EMBL/GenBank/DDBJ databases">
        <authorList>
            <person name="Muzny D."/>
            <person name="Qin X."/>
            <person name="Deng J."/>
            <person name="Jiang H."/>
            <person name="Liu Y."/>
            <person name="Qu J."/>
            <person name="Song X.-Z."/>
            <person name="Zhang L."/>
            <person name="Thornton R."/>
            <person name="Coyle M."/>
            <person name="Francisco L."/>
            <person name="Jackson L."/>
            <person name="Javaid M."/>
            <person name="Korchina V."/>
            <person name="Kovar C."/>
            <person name="Mata R."/>
            <person name="Mathew T."/>
            <person name="Ngo R."/>
            <person name="Nguyen L."/>
            <person name="Nguyen N."/>
            <person name="Okwuonu G."/>
            <person name="Ongeri F."/>
            <person name="Pham C."/>
            <person name="Simmons D."/>
            <person name="Wilczek-Boney K."/>
            <person name="Hale W."/>
            <person name="Jakkamsetti A."/>
            <person name="Pham P."/>
            <person name="Ruth R."/>
            <person name="San Lucas F."/>
            <person name="Warren J."/>
            <person name="Zhang J."/>
            <person name="Zhao Z."/>
            <person name="Zhou C."/>
            <person name="Zhu D."/>
            <person name="Lee S."/>
            <person name="Bess C."/>
            <person name="Blankenburg K."/>
            <person name="Forbes L."/>
            <person name="Fu Q."/>
            <person name="Gubbala S."/>
            <person name="Hirani K."/>
            <person name="Jayaseelan J.C."/>
            <person name="Lara F."/>
            <person name="Munidasa M."/>
            <person name="Palculict T."/>
            <person name="Patil S."/>
            <person name="Pu L.-L."/>
            <person name="Saada N."/>
            <person name="Tang L."/>
            <person name="Weissenberger G."/>
            <person name="Zhu Y."/>
            <person name="Hemphill L."/>
            <person name="Shang Y."/>
            <person name="Youmans B."/>
            <person name="Ayvaz T."/>
            <person name="Ross M."/>
            <person name="Santibanez J."/>
            <person name="Aqrawi P."/>
            <person name="Gross S."/>
            <person name="Joshi V."/>
            <person name="Fowler G."/>
            <person name="Nazareth L."/>
            <person name="Reid J."/>
            <person name="Worley K."/>
            <person name="Petrosino J."/>
            <person name="Highlander S."/>
            <person name="Gibbs R."/>
        </authorList>
    </citation>
    <scope>NUCLEOTIDE SEQUENCE [LARGE SCALE GENOMIC DNA]</scope>
    <source>
        <strain evidence="1 2">DSM 3986</strain>
    </source>
</reference>
<dbReference type="HOGENOM" id="CLU_2260229_0_0_9"/>
<proteinExistence type="predicted"/>
<dbReference type="AlphaFoldDB" id="E6LL31"/>
<dbReference type="Proteomes" id="UP000003434">
    <property type="component" value="Unassembled WGS sequence"/>
</dbReference>